<evidence type="ECO:0000256" key="5">
    <source>
        <dbReference type="ARBA" id="ARBA00023242"/>
    </source>
</evidence>
<evidence type="ECO:0000259" key="7">
    <source>
        <dbReference type="PROSITE" id="PS50171"/>
    </source>
</evidence>
<dbReference type="InterPro" id="IPR000690">
    <property type="entry name" value="Matrin/U1-C_Znf_C2H2"/>
</dbReference>
<dbReference type="AlphaFoldDB" id="A0A177WV47"/>
<keyword evidence="5" id="KW-0539">Nucleus</keyword>
<gene>
    <name evidence="8" type="ORF">BDEG_27269</name>
</gene>
<dbReference type="SUPFAM" id="SSF57667">
    <property type="entry name" value="beta-beta-alpha zinc fingers"/>
    <property type="match status" value="1"/>
</dbReference>
<reference evidence="8 9" key="1">
    <citation type="submission" date="2006-10" db="EMBL/GenBank/DDBJ databases">
        <title>The Genome Sequence of Batrachochytrium dendrobatidis JEL423.</title>
        <authorList>
            <consortium name="The Broad Institute Genome Sequencing Platform"/>
            <person name="Birren B."/>
            <person name="Lander E."/>
            <person name="Galagan J."/>
            <person name="Cuomo C."/>
            <person name="Devon K."/>
            <person name="Jaffe D."/>
            <person name="Butler J."/>
            <person name="Alvarez P."/>
            <person name="Gnerre S."/>
            <person name="Grabherr M."/>
            <person name="Kleber M."/>
            <person name="Mauceli E."/>
            <person name="Brockman W."/>
            <person name="Young S."/>
            <person name="LaButti K."/>
            <person name="Sykes S."/>
            <person name="DeCaprio D."/>
            <person name="Crawford M."/>
            <person name="Koehrsen M."/>
            <person name="Engels R."/>
            <person name="Montgomery P."/>
            <person name="Pearson M."/>
            <person name="Howarth C."/>
            <person name="Larson L."/>
            <person name="White J."/>
            <person name="O'Leary S."/>
            <person name="Kodira C."/>
            <person name="Zeng Q."/>
            <person name="Yandava C."/>
            <person name="Alvarado L."/>
            <person name="Longcore J."/>
            <person name="James T."/>
        </authorList>
    </citation>
    <scope>NUCLEOTIDE SEQUENCE [LARGE SCALE GENOMIC DNA]</scope>
    <source>
        <strain evidence="8 9">JEL423</strain>
    </source>
</reference>
<dbReference type="VEuPathDB" id="FungiDB:BDEG_27269"/>
<dbReference type="GO" id="GO:0000398">
    <property type="term" value="P:mRNA splicing, via spliceosome"/>
    <property type="evidence" value="ECO:0007669"/>
    <property type="project" value="InterPro"/>
</dbReference>
<comment type="subcellular location">
    <subcellularLocation>
        <location evidence="1">Nucleus</location>
    </subcellularLocation>
</comment>
<feature type="compositionally biased region" description="Polar residues" evidence="6">
    <location>
        <begin position="240"/>
        <end position="250"/>
    </location>
</feature>
<dbReference type="Proteomes" id="UP000077115">
    <property type="component" value="Unassembled WGS sequence"/>
</dbReference>
<protein>
    <recommendedName>
        <fullName evidence="7">Matrin-type domain-containing protein</fullName>
    </recommendedName>
</protein>
<evidence type="ECO:0000256" key="6">
    <source>
        <dbReference type="SAM" id="MobiDB-lite"/>
    </source>
</evidence>
<feature type="domain" description="Matrin-type" evidence="7">
    <location>
        <begin position="11"/>
        <end position="42"/>
    </location>
</feature>
<proteinExistence type="predicted"/>
<evidence type="ECO:0000313" key="8">
    <source>
        <dbReference type="EMBL" id="OAJ43958.1"/>
    </source>
</evidence>
<feature type="compositionally biased region" description="Polar residues" evidence="6">
    <location>
        <begin position="182"/>
        <end position="197"/>
    </location>
</feature>
<dbReference type="SMART" id="SM00451">
    <property type="entry name" value="ZnF_U1"/>
    <property type="match status" value="1"/>
</dbReference>
<feature type="region of interest" description="Disordered" evidence="6">
    <location>
        <begin position="110"/>
        <end position="209"/>
    </location>
</feature>
<accession>A0A177WV47</accession>
<feature type="compositionally biased region" description="Acidic residues" evidence="6">
    <location>
        <begin position="133"/>
        <end position="143"/>
    </location>
</feature>
<dbReference type="PROSITE" id="PS50171">
    <property type="entry name" value="ZF_MATRIN"/>
    <property type="match status" value="1"/>
</dbReference>
<dbReference type="GO" id="GO:0071011">
    <property type="term" value="C:precatalytic spliceosome"/>
    <property type="evidence" value="ECO:0007669"/>
    <property type="project" value="TreeGrafter"/>
</dbReference>
<feature type="region of interest" description="Disordered" evidence="6">
    <location>
        <begin position="230"/>
        <end position="250"/>
    </location>
</feature>
<dbReference type="Pfam" id="PF06220">
    <property type="entry name" value="zf-U1"/>
    <property type="match status" value="1"/>
</dbReference>
<feature type="compositionally biased region" description="Basic and acidic residues" evidence="6">
    <location>
        <begin position="123"/>
        <end position="132"/>
    </location>
</feature>
<dbReference type="STRING" id="403673.A0A177WV47"/>
<sequence>MSAPWEAGRSYFCDYCRAYIKDNQASRKAHETGWRHKNNVTRHLREVHKKQDFKARDDAKNKRMLEQVERSALKQYGRDLKYGQHKQDSAANVEIGSSMHSSVYPSDRIPAVESQDPQQPAKSDSEPEHEEKESDEVEETVDECTEHADHGPYGAWVAVEPTVTPHIPDADPSSIHNKRRPSSNNPKGDSNTESYGSINPVDFDDDNDELDTKGFKFVEKKAVLKDWDNGVLPAKLGDPINQNADDASLTGSLFKKRKIAGAGRRNLRSKE</sequence>
<dbReference type="InterPro" id="IPR003604">
    <property type="entry name" value="Matrin/U1-like-C_Znf_C2H2"/>
</dbReference>
<evidence type="ECO:0000256" key="2">
    <source>
        <dbReference type="ARBA" id="ARBA00022723"/>
    </source>
</evidence>
<name>A0A177WV47_BATDL</name>
<dbReference type="PANTHER" id="PTHR13173:SF10">
    <property type="entry name" value="WW DOMAIN-BINDING PROTEIN 4"/>
    <property type="match status" value="1"/>
</dbReference>
<organism evidence="8 9">
    <name type="scientific">Batrachochytrium dendrobatidis (strain JEL423)</name>
    <dbReference type="NCBI Taxonomy" id="403673"/>
    <lineage>
        <taxon>Eukaryota</taxon>
        <taxon>Fungi</taxon>
        <taxon>Fungi incertae sedis</taxon>
        <taxon>Chytridiomycota</taxon>
        <taxon>Chytridiomycota incertae sedis</taxon>
        <taxon>Chytridiomycetes</taxon>
        <taxon>Rhizophydiales</taxon>
        <taxon>Rhizophydiales incertae sedis</taxon>
        <taxon>Batrachochytrium</taxon>
    </lineage>
</organism>
<keyword evidence="4" id="KW-0862">Zinc</keyword>
<evidence type="ECO:0000313" key="9">
    <source>
        <dbReference type="Proteomes" id="UP000077115"/>
    </source>
</evidence>
<dbReference type="GO" id="GO:0003723">
    <property type="term" value="F:RNA binding"/>
    <property type="evidence" value="ECO:0007669"/>
    <property type="project" value="TreeGrafter"/>
</dbReference>
<keyword evidence="3" id="KW-0863">Zinc-finger</keyword>
<dbReference type="EMBL" id="DS022311">
    <property type="protein sequence ID" value="OAJ43958.1"/>
    <property type="molecule type" value="Genomic_DNA"/>
</dbReference>
<dbReference type="GO" id="GO:0008270">
    <property type="term" value="F:zinc ion binding"/>
    <property type="evidence" value="ECO:0007669"/>
    <property type="project" value="UniProtKB-KW"/>
</dbReference>
<dbReference type="InterPro" id="IPR036236">
    <property type="entry name" value="Znf_C2H2_sf"/>
</dbReference>
<dbReference type="eggNOG" id="KOG0150">
    <property type="taxonomic scope" value="Eukaryota"/>
</dbReference>
<dbReference type="OrthoDB" id="191651at2759"/>
<evidence type="ECO:0000256" key="4">
    <source>
        <dbReference type="ARBA" id="ARBA00022833"/>
    </source>
</evidence>
<dbReference type="InterPro" id="IPR040023">
    <property type="entry name" value="WBP4"/>
</dbReference>
<dbReference type="InterPro" id="IPR013085">
    <property type="entry name" value="U1-CZ_Znf_C2H2"/>
</dbReference>
<reference evidence="8 9" key="2">
    <citation type="submission" date="2016-05" db="EMBL/GenBank/DDBJ databases">
        <title>Lineage-specific infection strategies underlie the spectrum of fungal disease in amphibians.</title>
        <authorList>
            <person name="Cuomo C.A."/>
            <person name="Farrer R.A."/>
            <person name="James T."/>
            <person name="Longcore J."/>
            <person name="Birren B."/>
        </authorList>
    </citation>
    <scope>NUCLEOTIDE SEQUENCE [LARGE SCALE GENOMIC DNA]</scope>
    <source>
        <strain evidence="8 9">JEL423</strain>
    </source>
</reference>
<evidence type="ECO:0000256" key="1">
    <source>
        <dbReference type="ARBA" id="ARBA00004123"/>
    </source>
</evidence>
<dbReference type="Gene3D" id="3.30.160.60">
    <property type="entry name" value="Classic Zinc Finger"/>
    <property type="match status" value="1"/>
</dbReference>
<keyword evidence="2" id="KW-0479">Metal-binding</keyword>
<dbReference type="PANTHER" id="PTHR13173">
    <property type="entry name" value="WW DOMAIN BINDING PROTEIN 4"/>
    <property type="match status" value="1"/>
</dbReference>
<evidence type="ECO:0000256" key="3">
    <source>
        <dbReference type="ARBA" id="ARBA00022771"/>
    </source>
</evidence>